<keyword evidence="5" id="KW-0732">Signal</keyword>
<dbReference type="EMBL" id="LUKE01000001">
    <property type="protein sequence ID" value="KYG66903.1"/>
    <property type="molecule type" value="Genomic_DNA"/>
</dbReference>
<feature type="chain" id="PRO_5007573547" evidence="5">
    <location>
        <begin position="22"/>
        <end position="627"/>
    </location>
</feature>
<comment type="caution">
    <text evidence="6">The sequence shown here is derived from an EMBL/GenBank/DDBJ whole genome shotgun (WGS) entry which is preliminary data.</text>
</comment>
<evidence type="ECO:0000256" key="5">
    <source>
        <dbReference type="SAM" id="SignalP"/>
    </source>
</evidence>
<protein>
    <submittedName>
        <fullName evidence="6">Uncharacterized protein</fullName>
    </submittedName>
</protein>
<feature type="compositionally biased region" description="Basic and acidic residues" evidence="4">
    <location>
        <begin position="616"/>
        <end position="627"/>
    </location>
</feature>
<evidence type="ECO:0000256" key="4">
    <source>
        <dbReference type="SAM" id="MobiDB-lite"/>
    </source>
</evidence>
<feature type="repeat" description="TPR" evidence="3">
    <location>
        <begin position="140"/>
        <end position="173"/>
    </location>
</feature>
<feature type="repeat" description="TPR" evidence="3">
    <location>
        <begin position="554"/>
        <end position="587"/>
    </location>
</feature>
<dbReference type="OrthoDB" id="5287423at2"/>
<evidence type="ECO:0000313" key="7">
    <source>
        <dbReference type="Proteomes" id="UP000075320"/>
    </source>
</evidence>
<dbReference type="PANTHER" id="PTHR45586:SF1">
    <property type="entry name" value="LIPOPOLYSACCHARIDE ASSEMBLY PROTEIN B"/>
    <property type="match status" value="1"/>
</dbReference>
<dbReference type="Pfam" id="PF13432">
    <property type="entry name" value="TPR_16"/>
    <property type="match status" value="1"/>
</dbReference>
<dbReference type="Pfam" id="PF13174">
    <property type="entry name" value="TPR_6"/>
    <property type="match status" value="1"/>
</dbReference>
<sequence>MFPYTRAAIFLPFLVTLTACATFTSNETDKAPYYESSFNDRNRAPASFAPQSVASGPDNTTTIDPLYMRTQADYYFAMGEAYSLEGNSAKALEAFKNTLIYDQESPAVHMRLAAEYLKQGLLSESLTQGEEAAKKDPKNVDAHLLLGGLYSSMKLYPKAMDQYNTVMKLEPKNTEAPLYIGALYSEQKQPDKAVKYFESLAKNPDYTTPHLAWYYIGRVRMEQPEAKYQKGAEEAFKKSLSIKPEFVDSLLSLGAMYTKDKKEEKALAMYREYQKENTPNSRVAEILAQTYIEQGDYEKAYDQLEIIERDSDEPLNVRMKMALILIDQKRFDQAAEKLQEVLKEAPDSDKVRFYLAAVYEETHKNELAVREYKKVPASSTYYGEAVVHTAYILKGMGKLDEAVQTAAEGLKNRQDQPQIYAMYASLLDEKSDYKTASAVLEQGLVKFPENAQLRFYYGTIQDRLGNKSLVVSEMKKVLEIDPNHVQGMNYLAFTWAEMGTQLPEAEKLARKASELEPQDGYVLDTLGWVLYKQSKYSEAVKVLEAAHKYQGTVSVIAEHLGDAYYKQSMVDKAKNMYRKAADLETDKRKVQEIRNKITAIEKQELSSPRMPASVEKPTDKPIAEHAQ</sequence>
<keyword evidence="1" id="KW-0677">Repeat</keyword>
<dbReference type="SMART" id="SM00028">
    <property type="entry name" value="TPR"/>
    <property type="match status" value="13"/>
</dbReference>
<accession>A0A150WQY7</accession>
<dbReference type="AlphaFoldDB" id="A0A150WQY7"/>
<dbReference type="Pfam" id="PF14559">
    <property type="entry name" value="TPR_19"/>
    <property type="match status" value="1"/>
</dbReference>
<dbReference type="InterPro" id="IPR019734">
    <property type="entry name" value="TPR_rpt"/>
</dbReference>
<dbReference type="PANTHER" id="PTHR45586">
    <property type="entry name" value="TPR REPEAT-CONTAINING PROTEIN PA4667"/>
    <property type="match status" value="1"/>
</dbReference>
<dbReference type="PROSITE" id="PS50005">
    <property type="entry name" value="TPR"/>
    <property type="match status" value="3"/>
</dbReference>
<proteinExistence type="predicted"/>
<dbReference type="PROSITE" id="PS51257">
    <property type="entry name" value="PROKAR_LIPOPROTEIN"/>
    <property type="match status" value="1"/>
</dbReference>
<keyword evidence="7" id="KW-1185">Reference proteome</keyword>
<dbReference type="Gene3D" id="1.25.40.10">
    <property type="entry name" value="Tetratricopeptide repeat domain"/>
    <property type="match status" value="3"/>
</dbReference>
<dbReference type="InterPro" id="IPR011990">
    <property type="entry name" value="TPR-like_helical_dom_sf"/>
</dbReference>
<feature type="repeat" description="TPR" evidence="3">
    <location>
        <begin position="72"/>
        <end position="105"/>
    </location>
</feature>
<organism evidence="6 7">
    <name type="scientific">Bdellovibrio bacteriovorus</name>
    <dbReference type="NCBI Taxonomy" id="959"/>
    <lineage>
        <taxon>Bacteria</taxon>
        <taxon>Pseudomonadati</taxon>
        <taxon>Bdellovibrionota</taxon>
        <taxon>Bdellovibrionia</taxon>
        <taxon>Bdellovibrionales</taxon>
        <taxon>Pseudobdellovibrionaceae</taxon>
        <taxon>Bdellovibrio</taxon>
    </lineage>
</organism>
<gene>
    <name evidence="6" type="ORF">AZI86_07695</name>
</gene>
<evidence type="ECO:0000256" key="3">
    <source>
        <dbReference type="PROSITE-ProRule" id="PRU00339"/>
    </source>
</evidence>
<dbReference type="SUPFAM" id="SSF48452">
    <property type="entry name" value="TPR-like"/>
    <property type="match status" value="3"/>
</dbReference>
<evidence type="ECO:0000313" key="6">
    <source>
        <dbReference type="EMBL" id="KYG66903.1"/>
    </source>
</evidence>
<feature type="region of interest" description="Disordered" evidence="4">
    <location>
        <begin position="600"/>
        <end position="627"/>
    </location>
</feature>
<feature type="signal peptide" evidence="5">
    <location>
        <begin position="1"/>
        <end position="21"/>
    </location>
</feature>
<dbReference type="RefSeq" id="WP_061834481.1">
    <property type="nucleotide sequence ID" value="NZ_LUKE01000001.1"/>
</dbReference>
<reference evidence="6 7" key="1">
    <citation type="submission" date="2016-03" db="EMBL/GenBank/DDBJ databases">
        <authorList>
            <person name="Ploux O."/>
        </authorList>
    </citation>
    <scope>NUCLEOTIDE SEQUENCE [LARGE SCALE GENOMIC DNA]</scope>
    <source>
        <strain evidence="6 7">R0</strain>
    </source>
</reference>
<evidence type="ECO:0000256" key="2">
    <source>
        <dbReference type="ARBA" id="ARBA00022803"/>
    </source>
</evidence>
<dbReference type="Proteomes" id="UP000075320">
    <property type="component" value="Unassembled WGS sequence"/>
</dbReference>
<dbReference type="InterPro" id="IPR051012">
    <property type="entry name" value="CellSynth/LPSAsmb/PSIAsmb"/>
</dbReference>
<evidence type="ECO:0000256" key="1">
    <source>
        <dbReference type="ARBA" id="ARBA00022737"/>
    </source>
</evidence>
<keyword evidence="2 3" id="KW-0802">TPR repeat</keyword>
<name>A0A150WQY7_BDEBC</name>